<evidence type="ECO:0008006" key="3">
    <source>
        <dbReference type="Google" id="ProtNLM"/>
    </source>
</evidence>
<evidence type="ECO:0000313" key="2">
    <source>
        <dbReference type="Proteomes" id="UP001642484"/>
    </source>
</evidence>
<sequence>MACSLLFQDIILSSLKPNILCYTFAMNTCLQARHWQGALSTFANLSNQTPEMTSAEPDLLTFKMAIRACGLGSEWSRAIIYFERMMDMQIPPDTDCYMQLLDSLHSSIEQRRFFYKQLSLKT</sequence>
<dbReference type="InterPro" id="IPR011990">
    <property type="entry name" value="TPR-like_helical_dom_sf"/>
</dbReference>
<name>A0ABP0SAP1_9DINO</name>
<accession>A0ABP0SAP1</accession>
<evidence type="ECO:0000313" key="1">
    <source>
        <dbReference type="EMBL" id="CAK9109428.1"/>
    </source>
</evidence>
<proteinExistence type="predicted"/>
<dbReference type="EMBL" id="CAXAMN010027228">
    <property type="protein sequence ID" value="CAK9109428.1"/>
    <property type="molecule type" value="Genomic_DNA"/>
</dbReference>
<keyword evidence="2" id="KW-1185">Reference proteome</keyword>
<organism evidence="1 2">
    <name type="scientific">Durusdinium trenchii</name>
    <dbReference type="NCBI Taxonomy" id="1381693"/>
    <lineage>
        <taxon>Eukaryota</taxon>
        <taxon>Sar</taxon>
        <taxon>Alveolata</taxon>
        <taxon>Dinophyceae</taxon>
        <taxon>Suessiales</taxon>
        <taxon>Symbiodiniaceae</taxon>
        <taxon>Durusdinium</taxon>
    </lineage>
</organism>
<protein>
    <recommendedName>
        <fullName evidence="3">Pentatricopeptide repeat-containing protein</fullName>
    </recommendedName>
</protein>
<dbReference type="Proteomes" id="UP001642484">
    <property type="component" value="Unassembled WGS sequence"/>
</dbReference>
<reference evidence="1 2" key="1">
    <citation type="submission" date="2024-02" db="EMBL/GenBank/DDBJ databases">
        <authorList>
            <person name="Chen Y."/>
            <person name="Shah S."/>
            <person name="Dougan E. K."/>
            <person name="Thang M."/>
            <person name="Chan C."/>
        </authorList>
    </citation>
    <scope>NUCLEOTIDE SEQUENCE [LARGE SCALE GENOMIC DNA]</scope>
</reference>
<comment type="caution">
    <text evidence="1">The sequence shown here is derived from an EMBL/GenBank/DDBJ whole genome shotgun (WGS) entry which is preliminary data.</text>
</comment>
<gene>
    <name evidence="1" type="ORF">CCMP2556_LOCUS50940</name>
</gene>
<dbReference type="Gene3D" id="1.25.40.10">
    <property type="entry name" value="Tetratricopeptide repeat domain"/>
    <property type="match status" value="1"/>
</dbReference>